<dbReference type="STRING" id="1196081.A0A364KKM5"/>
<comment type="caution">
    <text evidence="3">The sequence shown here is derived from an EMBL/GenBank/DDBJ whole genome shotgun (WGS) entry which is preliminary data.</text>
</comment>
<evidence type="ECO:0000256" key="2">
    <source>
        <dbReference type="ARBA" id="ARBA00022963"/>
    </source>
</evidence>
<keyword evidence="2" id="KW-0443">Lipid metabolism</keyword>
<keyword evidence="2" id="KW-0442">Lipid degradation</keyword>
<evidence type="ECO:0000313" key="4">
    <source>
        <dbReference type="Proteomes" id="UP000249363"/>
    </source>
</evidence>
<dbReference type="GO" id="GO:0016042">
    <property type="term" value="P:lipid catabolic process"/>
    <property type="evidence" value="ECO:0007669"/>
    <property type="project" value="UniProtKB-KW"/>
</dbReference>
<dbReference type="SUPFAM" id="SSF52151">
    <property type="entry name" value="FabD/lysophospholipase-like"/>
    <property type="match status" value="1"/>
</dbReference>
<accession>A0A364KKM5</accession>
<dbReference type="PANTHER" id="PTHR24185:SF1">
    <property type="entry name" value="CALCIUM-INDEPENDENT PHOSPHOLIPASE A2-GAMMA"/>
    <property type="match status" value="1"/>
</dbReference>
<dbReference type="GeneID" id="63789323"/>
<dbReference type="OrthoDB" id="1658288at2759"/>
<reference evidence="3 4" key="1">
    <citation type="journal article" date="2017" name="Biotechnol. Biofuels">
        <title>Differential beta-glucosidase expression as a function of carbon source availability in Talaromyces amestolkiae: a genomic and proteomic approach.</title>
        <authorList>
            <person name="de Eugenio L.I."/>
            <person name="Mendez-Liter J.A."/>
            <person name="Nieto-Dominguez M."/>
            <person name="Alonso L."/>
            <person name="Gil-Munoz J."/>
            <person name="Barriuso J."/>
            <person name="Prieto A."/>
            <person name="Martinez M.J."/>
        </authorList>
    </citation>
    <scope>NUCLEOTIDE SEQUENCE [LARGE SCALE GENOMIC DNA]</scope>
    <source>
        <strain evidence="3 4">CIB</strain>
    </source>
</reference>
<dbReference type="Proteomes" id="UP000249363">
    <property type="component" value="Unassembled WGS sequence"/>
</dbReference>
<gene>
    <name evidence="3" type="ORF">BHQ10_000106</name>
</gene>
<keyword evidence="4" id="KW-1185">Reference proteome</keyword>
<dbReference type="InterPro" id="IPR016035">
    <property type="entry name" value="Acyl_Trfase/lysoPLipase"/>
</dbReference>
<sequence length="371" mass="42362">MLARLRMIPHSALEEYIGISNRVYGRPRTFHCRRFPPLWSPERKYSTYGLERAIRDLTSVYNRGAYAGNLEVVPLTSDLDICRTIVVARGESRADPDKRHILRSYSHYPNKETGNAPLNPGPSCGASLWEVGHATMAAPTYFEKQELGSWSFKYGGMRASNPTEDAVHELQLLEPMQPPTVVVSIGTGARHHTSMGNGGVANMLAPFRGLLAAIGDTDKVNRKVEKQLGRGSSYFRINDRSGDWNRVIMDQWIPLFENERKQSPGQQTMGEMRNIVEKYLKGGGQEEMERCAEKLVKLRRRRLLADPDRWERFALVSTFHCPSCPNIDTFTSRAAFERHFENNHPGAELNIDRYKNIWSYEGQRRSSWYIP</sequence>
<evidence type="ECO:0000313" key="3">
    <source>
        <dbReference type="EMBL" id="RAO64094.1"/>
    </source>
</evidence>
<proteinExistence type="predicted"/>
<protein>
    <recommendedName>
        <fullName evidence="5">PNPLA domain-containing protein</fullName>
    </recommendedName>
</protein>
<evidence type="ECO:0008006" key="5">
    <source>
        <dbReference type="Google" id="ProtNLM"/>
    </source>
</evidence>
<evidence type="ECO:0000256" key="1">
    <source>
        <dbReference type="ARBA" id="ARBA00022801"/>
    </source>
</evidence>
<keyword evidence="1" id="KW-0378">Hydrolase</keyword>
<dbReference type="PANTHER" id="PTHR24185">
    <property type="entry name" value="CALCIUM-INDEPENDENT PHOSPHOLIPASE A2-GAMMA"/>
    <property type="match status" value="1"/>
</dbReference>
<dbReference type="AlphaFoldDB" id="A0A364KKM5"/>
<dbReference type="RefSeq" id="XP_040728611.1">
    <property type="nucleotide sequence ID" value="XM_040873054.1"/>
</dbReference>
<dbReference type="Gene3D" id="3.40.1090.10">
    <property type="entry name" value="Cytosolic phospholipase A2 catalytic domain"/>
    <property type="match status" value="1"/>
</dbReference>
<name>A0A364KKM5_TALAM</name>
<dbReference type="GO" id="GO:0019369">
    <property type="term" value="P:arachidonate metabolic process"/>
    <property type="evidence" value="ECO:0007669"/>
    <property type="project" value="TreeGrafter"/>
</dbReference>
<dbReference type="EMBL" id="MIKG01000001">
    <property type="protein sequence ID" value="RAO64094.1"/>
    <property type="molecule type" value="Genomic_DNA"/>
</dbReference>
<organism evidence="3 4">
    <name type="scientific">Talaromyces amestolkiae</name>
    <dbReference type="NCBI Taxonomy" id="1196081"/>
    <lineage>
        <taxon>Eukaryota</taxon>
        <taxon>Fungi</taxon>
        <taxon>Dikarya</taxon>
        <taxon>Ascomycota</taxon>
        <taxon>Pezizomycotina</taxon>
        <taxon>Eurotiomycetes</taxon>
        <taxon>Eurotiomycetidae</taxon>
        <taxon>Eurotiales</taxon>
        <taxon>Trichocomaceae</taxon>
        <taxon>Talaromyces</taxon>
        <taxon>Talaromyces sect. Talaromyces</taxon>
    </lineage>
</organism>
<dbReference type="GO" id="GO:0047499">
    <property type="term" value="F:calcium-independent phospholipase A2 activity"/>
    <property type="evidence" value="ECO:0007669"/>
    <property type="project" value="TreeGrafter"/>
</dbReference>
<dbReference type="GO" id="GO:0016020">
    <property type="term" value="C:membrane"/>
    <property type="evidence" value="ECO:0007669"/>
    <property type="project" value="TreeGrafter"/>
</dbReference>